<evidence type="ECO:0000256" key="2">
    <source>
        <dbReference type="ARBA" id="ARBA00022723"/>
    </source>
</evidence>
<protein>
    <submittedName>
        <fullName evidence="6">Creatininase family protein</fullName>
    </submittedName>
</protein>
<dbReference type="GO" id="GO:0016811">
    <property type="term" value="F:hydrolase activity, acting on carbon-nitrogen (but not peptide) bonds, in linear amides"/>
    <property type="evidence" value="ECO:0007669"/>
    <property type="project" value="TreeGrafter"/>
</dbReference>
<dbReference type="Pfam" id="PF02633">
    <property type="entry name" value="Creatininase"/>
    <property type="match status" value="1"/>
</dbReference>
<evidence type="ECO:0000256" key="1">
    <source>
        <dbReference type="ARBA" id="ARBA00001947"/>
    </source>
</evidence>
<reference evidence="6 7" key="1">
    <citation type="submission" date="2019-12" db="EMBL/GenBank/DDBJ databases">
        <title>Complete genome sequence of Algicella marina strain 9Alg 56(T) isolated from the red alga Tichocarpus crinitus.</title>
        <authorList>
            <person name="Kim S.-G."/>
            <person name="Nedashkovskaya O.I."/>
        </authorList>
    </citation>
    <scope>NUCLEOTIDE SEQUENCE [LARGE SCALE GENOMIC DNA]</scope>
    <source>
        <strain evidence="6 7">9Alg 56</strain>
    </source>
</reference>
<comment type="cofactor">
    <cofactor evidence="1">
        <name>Zn(2+)</name>
        <dbReference type="ChEBI" id="CHEBI:29105"/>
    </cofactor>
</comment>
<keyword evidence="7" id="KW-1185">Reference proteome</keyword>
<dbReference type="RefSeq" id="WP_161860450.1">
    <property type="nucleotide sequence ID" value="NZ_CP046620.1"/>
</dbReference>
<keyword evidence="2" id="KW-0479">Metal-binding</keyword>
<keyword evidence="4" id="KW-0862">Zinc</keyword>
<keyword evidence="3" id="KW-0378">Hydrolase</keyword>
<name>A0A6P1SY21_9RHOB</name>
<dbReference type="InterPro" id="IPR003785">
    <property type="entry name" value="Creatininase/forma_Hydrolase"/>
</dbReference>
<dbReference type="PANTHER" id="PTHR35005">
    <property type="entry name" value="3-DEHYDRO-SCYLLO-INOSOSE HYDROLASE"/>
    <property type="match status" value="1"/>
</dbReference>
<dbReference type="SUPFAM" id="SSF102215">
    <property type="entry name" value="Creatininase"/>
    <property type="match status" value="1"/>
</dbReference>
<accession>A0A6P1SY21</accession>
<evidence type="ECO:0000256" key="4">
    <source>
        <dbReference type="ARBA" id="ARBA00022833"/>
    </source>
</evidence>
<proteinExistence type="inferred from homology"/>
<dbReference type="Proteomes" id="UP000464495">
    <property type="component" value="Chromosome"/>
</dbReference>
<evidence type="ECO:0000313" key="6">
    <source>
        <dbReference type="EMBL" id="QHQ33879.1"/>
    </source>
</evidence>
<organism evidence="6 7">
    <name type="scientific">Algicella marina</name>
    <dbReference type="NCBI Taxonomy" id="2683284"/>
    <lineage>
        <taxon>Bacteria</taxon>
        <taxon>Pseudomonadati</taxon>
        <taxon>Pseudomonadota</taxon>
        <taxon>Alphaproteobacteria</taxon>
        <taxon>Rhodobacterales</taxon>
        <taxon>Paracoccaceae</taxon>
        <taxon>Algicella</taxon>
    </lineage>
</organism>
<evidence type="ECO:0000313" key="7">
    <source>
        <dbReference type="Proteomes" id="UP000464495"/>
    </source>
</evidence>
<evidence type="ECO:0000256" key="3">
    <source>
        <dbReference type="ARBA" id="ARBA00022801"/>
    </source>
</evidence>
<comment type="similarity">
    <text evidence="5">Belongs to the creatininase superfamily.</text>
</comment>
<dbReference type="KEGG" id="amaq:GO499_01120"/>
<dbReference type="AlphaFoldDB" id="A0A6P1SY21"/>
<dbReference type="EMBL" id="CP046620">
    <property type="protein sequence ID" value="QHQ33879.1"/>
    <property type="molecule type" value="Genomic_DNA"/>
</dbReference>
<dbReference type="InterPro" id="IPR024087">
    <property type="entry name" value="Creatininase-like_sf"/>
</dbReference>
<dbReference type="Gene3D" id="3.40.50.10310">
    <property type="entry name" value="Creatininase"/>
    <property type="match status" value="1"/>
</dbReference>
<gene>
    <name evidence="6" type="ORF">GO499_01120</name>
</gene>
<dbReference type="GO" id="GO:0009231">
    <property type="term" value="P:riboflavin biosynthetic process"/>
    <property type="evidence" value="ECO:0007669"/>
    <property type="project" value="TreeGrafter"/>
</dbReference>
<sequence length="258" mass="27826">MTRRLDWYEYRASEFENIVADQTIAILPTAAVEQHGPHLPVGVDTMIAEGMLATFRAACPDDLDVRILPVQAVGKSNEHLWAKGTLTLSADSALKSWVEIGLSVARAGVRKIVIVNSHGGNLDLVSILSRELRVQAGMLAVKCQWGAFGHPEGIYSDFERTYGIHGGDIETSLMLNFRPETVDMAKAETFRSSAEVTEISPVGPISYGWIASDLGPAGVAGDAALATAEKGRLTAEHQVAGFIELLRKVQRMEVPGST</sequence>
<dbReference type="GO" id="GO:0046872">
    <property type="term" value="F:metal ion binding"/>
    <property type="evidence" value="ECO:0007669"/>
    <property type="project" value="UniProtKB-KW"/>
</dbReference>
<dbReference type="PANTHER" id="PTHR35005:SF1">
    <property type="entry name" value="2-AMINO-5-FORMYLAMINO-6-RIBOSYLAMINOPYRIMIDIN-4(3H)-ONE 5'-MONOPHOSPHATE DEFORMYLASE"/>
    <property type="match status" value="1"/>
</dbReference>
<evidence type="ECO:0000256" key="5">
    <source>
        <dbReference type="ARBA" id="ARBA00024029"/>
    </source>
</evidence>